<protein>
    <submittedName>
        <fullName evidence="2">Uncharacterized protein</fullName>
    </submittedName>
</protein>
<feature type="signal peptide" evidence="1">
    <location>
        <begin position="1"/>
        <end position="19"/>
    </location>
</feature>
<evidence type="ECO:0000313" key="2">
    <source>
        <dbReference type="EMBL" id="JAH77049.1"/>
    </source>
</evidence>
<name>A0A0E9VFZ0_ANGAN</name>
<dbReference type="EMBL" id="GBXM01031528">
    <property type="protein sequence ID" value="JAH77049.1"/>
    <property type="molecule type" value="Transcribed_RNA"/>
</dbReference>
<accession>A0A0E9VFZ0</accession>
<evidence type="ECO:0000256" key="1">
    <source>
        <dbReference type="SAM" id="SignalP"/>
    </source>
</evidence>
<dbReference type="AlphaFoldDB" id="A0A0E9VFZ0"/>
<feature type="chain" id="PRO_5002433705" evidence="1">
    <location>
        <begin position="20"/>
        <end position="49"/>
    </location>
</feature>
<organism evidence="2">
    <name type="scientific">Anguilla anguilla</name>
    <name type="common">European freshwater eel</name>
    <name type="synonym">Muraena anguilla</name>
    <dbReference type="NCBI Taxonomy" id="7936"/>
    <lineage>
        <taxon>Eukaryota</taxon>
        <taxon>Metazoa</taxon>
        <taxon>Chordata</taxon>
        <taxon>Craniata</taxon>
        <taxon>Vertebrata</taxon>
        <taxon>Euteleostomi</taxon>
        <taxon>Actinopterygii</taxon>
        <taxon>Neopterygii</taxon>
        <taxon>Teleostei</taxon>
        <taxon>Anguilliformes</taxon>
        <taxon>Anguillidae</taxon>
        <taxon>Anguilla</taxon>
    </lineage>
</organism>
<reference evidence="2" key="2">
    <citation type="journal article" date="2015" name="Fish Shellfish Immunol.">
        <title>Early steps in the European eel (Anguilla anguilla)-Vibrio vulnificus interaction in the gills: Role of the RtxA13 toxin.</title>
        <authorList>
            <person name="Callol A."/>
            <person name="Pajuelo D."/>
            <person name="Ebbesson L."/>
            <person name="Teles M."/>
            <person name="MacKenzie S."/>
            <person name="Amaro C."/>
        </authorList>
    </citation>
    <scope>NUCLEOTIDE SEQUENCE</scope>
</reference>
<proteinExistence type="predicted"/>
<keyword evidence="1" id="KW-0732">Signal</keyword>
<sequence>MCTECIFLVCFELCSSVSCEFFSNTMLEHAQGSVIDLIFDFLFTNYNET</sequence>
<reference evidence="2" key="1">
    <citation type="submission" date="2014-11" db="EMBL/GenBank/DDBJ databases">
        <authorList>
            <person name="Amaro Gonzalez C."/>
        </authorList>
    </citation>
    <scope>NUCLEOTIDE SEQUENCE</scope>
</reference>